<protein>
    <recommendedName>
        <fullName evidence="3">DUF1289 domain-containing protein</fullName>
    </recommendedName>
</protein>
<dbReference type="EMBL" id="JACHIH010000030">
    <property type="protein sequence ID" value="MBB5049065.1"/>
    <property type="molecule type" value="Genomic_DNA"/>
</dbReference>
<accession>A0A7W7Z761</accession>
<evidence type="ECO:0000313" key="2">
    <source>
        <dbReference type="Proteomes" id="UP000542353"/>
    </source>
</evidence>
<reference evidence="1 2" key="1">
    <citation type="submission" date="2020-08" db="EMBL/GenBank/DDBJ databases">
        <title>Genomic Encyclopedia of Type Strains, Phase IV (KMG-IV): sequencing the most valuable type-strain genomes for metagenomic binning, comparative biology and taxonomic classification.</title>
        <authorList>
            <person name="Goeker M."/>
        </authorList>
    </citation>
    <scope>NUCLEOTIDE SEQUENCE [LARGE SCALE GENOMIC DNA]</scope>
    <source>
        <strain evidence="1 2">DSM 12706</strain>
    </source>
</reference>
<dbReference type="AlphaFoldDB" id="A0A7W7Z761"/>
<dbReference type="Proteomes" id="UP000542353">
    <property type="component" value="Unassembled WGS sequence"/>
</dbReference>
<evidence type="ECO:0000313" key="1">
    <source>
        <dbReference type="EMBL" id="MBB5049065.1"/>
    </source>
</evidence>
<dbReference type="RefSeq" id="WP_184260732.1">
    <property type="nucleotide sequence ID" value="NZ_JACHIH010000030.1"/>
</dbReference>
<dbReference type="InterPro" id="IPR010710">
    <property type="entry name" value="DUF1289"/>
</dbReference>
<dbReference type="Pfam" id="PF06945">
    <property type="entry name" value="DUF1289"/>
    <property type="match status" value="1"/>
</dbReference>
<evidence type="ECO:0008006" key="3">
    <source>
        <dbReference type="Google" id="ProtNLM"/>
    </source>
</evidence>
<dbReference type="PANTHER" id="PTHR35175">
    <property type="entry name" value="DUF1289 DOMAIN-CONTAINING PROTEIN"/>
    <property type="match status" value="1"/>
</dbReference>
<proteinExistence type="predicted"/>
<keyword evidence="2" id="KW-1185">Reference proteome</keyword>
<sequence>MSKASPCVAVCIIDPDSNLCMGCGRTIVEITGWRRLDDAARDAIMAALPDRLIETGLRPRPPAEPALAPDVNR</sequence>
<comment type="caution">
    <text evidence="1">The sequence shown here is derived from an EMBL/GenBank/DDBJ whole genome shotgun (WGS) entry which is preliminary data.</text>
</comment>
<organism evidence="1 2">
    <name type="scientific">Rhodopseudomonas rhenobacensis</name>
    <dbReference type="NCBI Taxonomy" id="87461"/>
    <lineage>
        <taxon>Bacteria</taxon>
        <taxon>Pseudomonadati</taxon>
        <taxon>Pseudomonadota</taxon>
        <taxon>Alphaproteobacteria</taxon>
        <taxon>Hyphomicrobiales</taxon>
        <taxon>Nitrobacteraceae</taxon>
        <taxon>Rhodopseudomonas</taxon>
    </lineage>
</organism>
<gene>
    <name evidence="1" type="ORF">HNR60_003839</name>
</gene>
<dbReference type="PANTHER" id="PTHR35175:SF2">
    <property type="entry name" value="DUF1289 DOMAIN-CONTAINING PROTEIN"/>
    <property type="match status" value="1"/>
</dbReference>
<name>A0A7W7Z761_9BRAD</name>